<feature type="compositionally biased region" description="Basic and acidic residues" evidence="3">
    <location>
        <begin position="37"/>
        <end position="47"/>
    </location>
</feature>
<accession>A0ABD0YJN6</accession>
<organism evidence="4 5">
    <name type="scientific">Ranatra chinensis</name>
    <dbReference type="NCBI Taxonomy" id="642074"/>
    <lineage>
        <taxon>Eukaryota</taxon>
        <taxon>Metazoa</taxon>
        <taxon>Ecdysozoa</taxon>
        <taxon>Arthropoda</taxon>
        <taxon>Hexapoda</taxon>
        <taxon>Insecta</taxon>
        <taxon>Pterygota</taxon>
        <taxon>Neoptera</taxon>
        <taxon>Paraneoptera</taxon>
        <taxon>Hemiptera</taxon>
        <taxon>Heteroptera</taxon>
        <taxon>Panheteroptera</taxon>
        <taxon>Nepomorpha</taxon>
        <taxon>Nepidae</taxon>
        <taxon>Ranatrinae</taxon>
        <taxon>Ranatra</taxon>
    </lineage>
</organism>
<proteinExistence type="predicted"/>
<evidence type="ECO:0000256" key="3">
    <source>
        <dbReference type="SAM" id="MobiDB-lite"/>
    </source>
</evidence>
<reference evidence="4 5" key="1">
    <citation type="submission" date="2024-07" db="EMBL/GenBank/DDBJ databases">
        <title>Chromosome-level genome assembly of the water stick insect Ranatra chinensis (Heteroptera: Nepidae).</title>
        <authorList>
            <person name="Liu X."/>
        </authorList>
    </citation>
    <scope>NUCLEOTIDE SEQUENCE [LARGE SCALE GENOMIC DNA]</scope>
    <source>
        <strain evidence="4">Cailab_2021Rc</strain>
        <tissue evidence="4">Muscle</tissue>
    </source>
</reference>
<evidence type="ECO:0000313" key="5">
    <source>
        <dbReference type="Proteomes" id="UP001558652"/>
    </source>
</evidence>
<keyword evidence="1" id="KW-0547">Nucleotide-binding</keyword>
<dbReference type="Proteomes" id="UP001558652">
    <property type="component" value="Unassembled WGS sequence"/>
</dbReference>
<dbReference type="EMBL" id="JBFDAA010000006">
    <property type="protein sequence ID" value="KAL1131394.1"/>
    <property type="molecule type" value="Genomic_DNA"/>
</dbReference>
<dbReference type="GO" id="GO:0005524">
    <property type="term" value="F:ATP binding"/>
    <property type="evidence" value="ECO:0007669"/>
    <property type="project" value="UniProtKB-KW"/>
</dbReference>
<evidence type="ECO:0000256" key="1">
    <source>
        <dbReference type="ARBA" id="ARBA00022741"/>
    </source>
</evidence>
<evidence type="ECO:0000256" key="2">
    <source>
        <dbReference type="ARBA" id="ARBA00022840"/>
    </source>
</evidence>
<name>A0ABD0YJN6_9HEMI</name>
<dbReference type="PANTHER" id="PTHR48103">
    <property type="entry name" value="MIDASIN-RELATED"/>
    <property type="match status" value="1"/>
</dbReference>
<sequence length="105" mass="12127">MGLGEGEGVKDVSDQIEGEDQLEDARKPDEYNEEEDKECKEEEKGIEMSDDFGGKLQDIDKKEDDEENNEGSDKEEEQPDKEMGETEKGAETLDEQVLRYFYVYF</sequence>
<feature type="region of interest" description="Disordered" evidence="3">
    <location>
        <begin position="1"/>
        <end position="93"/>
    </location>
</feature>
<keyword evidence="5" id="KW-1185">Reference proteome</keyword>
<comment type="caution">
    <text evidence="4">The sequence shown here is derived from an EMBL/GenBank/DDBJ whole genome shotgun (WGS) entry which is preliminary data.</text>
</comment>
<feature type="compositionally biased region" description="Basic and acidic residues" evidence="3">
    <location>
        <begin position="80"/>
        <end position="91"/>
    </location>
</feature>
<dbReference type="AlphaFoldDB" id="A0ABD0YJN6"/>
<evidence type="ECO:0000313" key="4">
    <source>
        <dbReference type="EMBL" id="KAL1131394.1"/>
    </source>
</evidence>
<protein>
    <submittedName>
        <fullName evidence="4">Uncharacterized protein</fullName>
    </submittedName>
</protein>
<dbReference type="PANTHER" id="PTHR48103:SF2">
    <property type="entry name" value="MIDASIN"/>
    <property type="match status" value="1"/>
</dbReference>
<keyword evidence="2" id="KW-0067">ATP-binding</keyword>
<feature type="compositionally biased region" description="Acidic residues" evidence="3">
    <location>
        <begin position="63"/>
        <end position="79"/>
    </location>
</feature>
<gene>
    <name evidence="4" type="ORF">AAG570_011011</name>
</gene>